<dbReference type="AlphaFoldDB" id="A0A3B0T6I2"/>
<evidence type="ECO:0000256" key="1">
    <source>
        <dbReference type="SAM" id="MobiDB-lite"/>
    </source>
</evidence>
<dbReference type="EMBL" id="UOEI01000657">
    <property type="protein sequence ID" value="VAW08957.1"/>
    <property type="molecule type" value="Genomic_DNA"/>
</dbReference>
<feature type="region of interest" description="Disordered" evidence="1">
    <location>
        <begin position="188"/>
        <end position="214"/>
    </location>
</feature>
<name>A0A3B0T6I2_9ZZZZ</name>
<feature type="non-terminal residue" evidence="2">
    <location>
        <position position="1"/>
    </location>
</feature>
<proteinExistence type="predicted"/>
<protein>
    <recommendedName>
        <fullName evidence="3">TolA protein</fullName>
    </recommendedName>
</protein>
<organism evidence="2">
    <name type="scientific">hydrothermal vent metagenome</name>
    <dbReference type="NCBI Taxonomy" id="652676"/>
    <lineage>
        <taxon>unclassified sequences</taxon>
        <taxon>metagenomes</taxon>
        <taxon>ecological metagenomes</taxon>
    </lineage>
</organism>
<evidence type="ECO:0000313" key="2">
    <source>
        <dbReference type="EMBL" id="VAW08957.1"/>
    </source>
</evidence>
<accession>A0A3B0T6I2</accession>
<gene>
    <name evidence="2" type="ORF">MNBD_ACTINO01-882</name>
</gene>
<sequence length="230" mass="24565">LDAARREATEVAALAESLGIEMAAKREQILRDATEAAEHMLTTAEIAAAEKETLAAAHADVLLESATDEAARERHEAAMTRRASSMAGAWITRRGHENAQSIISDATAEATVILRRADLESEVLRARAVSLQVAVAELEAAAASLASLTSSECSVIDLKTIEALGAVSEPTITVHHEPVPLLSVSEAKKELDQEPETSLVEPEDPGPPTYYQRTTGVPLRERIKIARAST</sequence>
<reference evidence="2" key="1">
    <citation type="submission" date="2018-06" db="EMBL/GenBank/DDBJ databases">
        <authorList>
            <person name="Zhirakovskaya E."/>
        </authorList>
    </citation>
    <scope>NUCLEOTIDE SEQUENCE</scope>
</reference>
<evidence type="ECO:0008006" key="3">
    <source>
        <dbReference type="Google" id="ProtNLM"/>
    </source>
</evidence>